<keyword evidence="7" id="KW-0238">DNA-binding</keyword>
<dbReference type="PANTHER" id="PTHR30346">
    <property type="entry name" value="TRANSCRIPTIONAL DUAL REGULATOR HCAR-RELATED"/>
    <property type="match status" value="1"/>
</dbReference>
<evidence type="ECO:0000256" key="2">
    <source>
        <dbReference type="ARBA" id="ARBA00009437"/>
    </source>
</evidence>
<dbReference type="EMBL" id="JACIVI010000001">
    <property type="protein sequence ID" value="MBB1161704.1"/>
    <property type="molecule type" value="Genomic_DNA"/>
</dbReference>
<evidence type="ECO:0000313" key="12">
    <source>
        <dbReference type="Proteomes" id="UP000586093"/>
    </source>
</evidence>
<comment type="caution">
    <text evidence="11">The sequence shown here is derived from an EMBL/GenBank/DDBJ whole genome shotgun (WGS) entry which is preliminary data.</text>
</comment>
<evidence type="ECO:0000256" key="5">
    <source>
        <dbReference type="ARBA" id="ARBA00022605"/>
    </source>
</evidence>
<dbReference type="AlphaFoldDB" id="A0A839HUD2"/>
<dbReference type="InterPro" id="IPR037406">
    <property type="entry name" value="MetR_PBP2"/>
</dbReference>
<dbReference type="SUPFAM" id="SSF46785">
    <property type="entry name" value="Winged helix' DNA-binding domain"/>
    <property type="match status" value="1"/>
</dbReference>
<evidence type="ECO:0000256" key="6">
    <source>
        <dbReference type="ARBA" id="ARBA00023015"/>
    </source>
</evidence>
<dbReference type="InterPro" id="IPR036388">
    <property type="entry name" value="WH-like_DNA-bd_sf"/>
</dbReference>
<feature type="domain" description="HTH lysR-type" evidence="10">
    <location>
        <begin position="7"/>
        <end position="64"/>
    </location>
</feature>
<evidence type="ECO:0000256" key="1">
    <source>
        <dbReference type="ARBA" id="ARBA00004496"/>
    </source>
</evidence>
<dbReference type="InterPro" id="IPR000847">
    <property type="entry name" value="LysR_HTH_N"/>
</dbReference>
<evidence type="ECO:0000256" key="4">
    <source>
        <dbReference type="ARBA" id="ARBA00022490"/>
    </source>
</evidence>
<dbReference type="SUPFAM" id="SSF53850">
    <property type="entry name" value="Periplasmic binding protein-like II"/>
    <property type="match status" value="1"/>
</dbReference>
<name>A0A839HUD2_9BURK</name>
<dbReference type="CDD" id="cd08441">
    <property type="entry name" value="PBP2_MetR"/>
    <property type="match status" value="1"/>
</dbReference>
<dbReference type="GO" id="GO:0009086">
    <property type="term" value="P:methionine biosynthetic process"/>
    <property type="evidence" value="ECO:0007669"/>
    <property type="project" value="UniProtKB-KW"/>
</dbReference>
<dbReference type="InterPro" id="IPR036390">
    <property type="entry name" value="WH_DNA-bd_sf"/>
</dbReference>
<dbReference type="PANTHER" id="PTHR30346:SF28">
    <property type="entry name" value="HTH-TYPE TRANSCRIPTIONAL REGULATOR CYNR"/>
    <property type="match status" value="1"/>
</dbReference>
<dbReference type="Proteomes" id="UP000586093">
    <property type="component" value="Unassembled WGS sequence"/>
</dbReference>
<evidence type="ECO:0000256" key="8">
    <source>
        <dbReference type="ARBA" id="ARBA00023163"/>
    </source>
</evidence>
<comment type="subcellular location">
    <subcellularLocation>
        <location evidence="1">Cytoplasm</location>
    </subcellularLocation>
</comment>
<dbReference type="GO" id="GO:0003677">
    <property type="term" value="F:DNA binding"/>
    <property type="evidence" value="ECO:0007669"/>
    <property type="project" value="UniProtKB-KW"/>
</dbReference>
<dbReference type="PROSITE" id="PS50931">
    <property type="entry name" value="HTH_LYSR"/>
    <property type="match status" value="1"/>
</dbReference>
<comment type="similarity">
    <text evidence="2">Belongs to the LysR transcriptional regulatory family.</text>
</comment>
<keyword evidence="5" id="KW-0028">Amino-acid biosynthesis</keyword>
<keyword evidence="6" id="KW-0805">Transcription regulation</keyword>
<keyword evidence="8" id="KW-0804">Transcription</keyword>
<dbReference type="Gene3D" id="1.10.10.10">
    <property type="entry name" value="Winged helix-like DNA-binding domain superfamily/Winged helix DNA-binding domain"/>
    <property type="match status" value="1"/>
</dbReference>
<gene>
    <name evidence="11" type="ORF">H4F90_06900</name>
</gene>
<dbReference type="RefSeq" id="WP_182662689.1">
    <property type="nucleotide sequence ID" value="NZ_JACIVI010000001.1"/>
</dbReference>
<evidence type="ECO:0000313" key="11">
    <source>
        <dbReference type="EMBL" id="MBB1161704.1"/>
    </source>
</evidence>
<keyword evidence="4" id="KW-0963">Cytoplasm</keyword>
<keyword evidence="9" id="KW-0486">Methionine biosynthesis</keyword>
<dbReference type="Pfam" id="PF03466">
    <property type="entry name" value="LysR_substrate"/>
    <property type="match status" value="1"/>
</dbReference>
<dbReference type="Pfam" id="PF00126">
    <property type="entry name" value="HTH_1"/>
    <property type="match status" value="1"/>
</dbReference>
<evidence type="ECO:0000256" key="3">
    <source>
        <dbReference type="ARBA" id="ARBA00019365"/>
    </source>
</evidence>
<accession>A0A839HUD2</accession>
<sequence>MSAANPIELRHLRTLQALRESGSLTRAALALNITQSALSHQLKGLEDLLGSALFERKSQPLRFSAAGQRLLQLAEAVLPQVAEAARDLSRLAAGARGSLRLAVECHTCFDWLMPAMDALRERWPEVELDIVSGFHADPIGLLLQDRADLAIVSDDSDCPGGVLLQPLFGFEILAVLPRAHPLLARPWLSAEDFAGQALITYPVPDEQLDLIRQVLAPAGVQPPRRSTELTAAMLQLVASGRGLAALPAWALHSYLARNYVASRPIGPQGLHGRLWAALPEALARRAYAQDFLQLMRETSARSLPGITPL</sequence>
<proteinExistence type="inferred from homology"/>
<dbReference type="GO" id="GO:0005737">
    <property type="term" value="C:cytoplasm"/>
    <property type="evidence" value="ECO:0007669"/>
    <property type="project" value="UniProtKB-SubCell"/>
</dbReference>
<dbReference type="GO" id="GO:0003700">
    <property type="term" value="F:DNA-binding transcription factor activity"/>
    <property type="evidence" value="ECO:0007669"/>
    <property type="project" value="InterPro"/>
</dbReference>
<dbReference type="GO" id="GO:0032993">
    <property type="term" value="C:protein-DNA complex"/>
    <property type="evidence" value="ECO:0007669"/>
    <property type="project" value="TreeGrafter"/>
</dbReference>
<dbReference type="Gene3D" id="3.40.190.10">
    <property type="entry name" value="Periplasmic binding protein-like II"/>
    <property type="match status" value="2"/>
</dbReference>
<dbReference type="PRINTS" id="PR00039">
    <property type="entry name" value="HTHLYSR"/>
</dbReference>
<evidence type="ECO:0000259" key="10">
    <source>
        <dbReference type="PROSITE" id="PS50931"/>
    </source>
</evidence>
<dbReference type="InterPro" id="IPR005119">
    <property type="entry name" value="LysR_subst-bd"/>
</dbReference>
<keyword evidence="12" id="KW-1185">Reference proteome</keyword>
<reference evidence="11 12" key="1">
    <citation type="submission" date="2020-08" db="EMBL/GenBank/DDBJ databases">
        <title>Aquariorum lacteus gen. nov., sp. nov., a new member of the family Comamonadaceae, isolated from freshwater aquarium.</title>
        <authorList>
            <person name="Chun S.-J."/>
        </authorList>
    </citation>
    <scope>NUCLEOTIDE SEQUENCE [LARGE SCALE GENOMIC DNA]</scope>
    <source>
        <strain evidence="11 12">SJAQ100</strain>
    </source>
</reference>
<protein>
    <recommendedName>
        <fullName evidence="3">HTH-type transcriptional regulator MetR</fullName>
    </recommendedName>
</protein>
<evidence type="ECO:0000256" key="9">
    <source>
        <dbReference type="ARBA" id="ARBA00023167"/>
    </source>
</evidence>
<organism evidence="11 12">
    <name type="scientific">Aquariibacter albus</name>
    <dbReference type="NCBI Taxonomy" id="2759899"/>
    <lineage>
        <taxon>Bacteria</taxon>
        <taxon>Pseudomonadati</taxon>
        <taxon>Pseudomonadota</taxon>
        <taxon>Betaproteobacteria</taxon>
        <taxon>Burkholderiales</taxon>
        <taxon>Sphaerotilaceae</taxon>
        <taxon>Aquariibacter</taxon>
    </lineage>
</organism>
<evidence type="ECO:0000256" key="7">
    <source>
        <dbReference type="ARBA" id="ARBA00023125"/>
    </source>
</evidence>